<reference evidence="2" key="1">
    <citation type="journal article" date="2020" name="mSystems">
        <title>Genome- and Community-Level Interaction Insights into Carbon Utilization and Element Cycling Functions of Hydrothermarchaeota in Hydrothermal Sediment.</title>
        <authorList>
            <person name="Zhou Z."/>
            <person name="Liu Y."/>
            <person name="Xu W."/>
            <person name="Pan J."/>
            <person name="Luo Z.H."/>
            <person name="Li M."/>
        </authorList>
    </citation>
    <scope>NUCLEOTIDE SEQUENCE [LARGE SCALE GENOMIC DNA]</scope>
    <source>
        <strain evidence="2">SpSt-418</strain>
    </source>
</reference>
<organism evidence="2">
    <name type="scientific">Oscillatoriales cyanobacterium SpSt-418</name>
    <dbReference type="NCBI Taxonomy" id="2282169"/>
    <lineage>
        <taxon>Bacteria</taxon>
        <taxon>Bacillati</taxon>
        <taxon>Cyanobacteriota</taxon>
        <taxon>Cyanophyceae</taxon>
        <taxon>Oscillatoriophycideae</taxon>
        <taxon>Oscillatoriales</taxon>
    </lineage>
</organism>
<dbReference type="SUPFAM" id="SSF53448">
    <property type="entry name" value="Nucleotide-diphospho-sugar transferases"/>
    <property type="match status" value="1"/>
</dbReference>
<dbReference type="PANTHER" id="PTHR43179:SF7">
    <property type="entry name" value="RHAMNOSYLTRANSFERASE WBBL"/>
    <property type="match status" value="1"/>
</dbReference>
<dbReference type="EMBL" id="DSRU01000160">
    <property type="protein sequence ID" value="HFM98254.1"/>
    <property type="molecule type" value="Genomic_DNA"/>
</dbReference>
<sequence>MHPPDTAIASIIVVNYNSYPAIVECLRSIQAQIQSVPYELIVVDNASSDDSVAQIKTQIPDCRVIQLTKNVGFGAGNNAGVQVASGEYLFFLNPDTVLLEDSLKILLQKIAKNPELGIVAPRIIYPDGRLQLSTAWEISLLGEYKTRKQLADYERGNHQVEIEAEYAHDRAVEIVLGSAFLMTKALFQMVGGFDEQFFMYFEESDLCQRVRARGYQILYTPDTTLVHLHGTSVQKIPDKMIVEYRRSQLYYYRKHHSWLEQFFLRSYLLAKFGLQSLKRGDRVAWQVIQLVLTH</sequence>
<name>A0A7C3PEQ5_9CYAN</name>
<dbReference type="AlphaFoldDB" id="A0A7C3PEQ5"/>
<evidence type="ECO:0000313" key="2">
    <source>
        <dbReference type="EMBL" id="HFM98254.1"/>
    </source>
</evidence>
<dbReference type="Pfam" id="PF00535">
    <property type="entry name" value="Glycos_transf_2"/>
    <property type="match status" value="1"/>
</dbReference>
<comment type="caution">
    <text evidence="2">The sequence shown here is derived from an EMBL/GenBank/DDBJ whole genome shotgun (WGS) entry which is preliminary data.</text>
</comment>
<dbReference type="GO" id="GO:0016740">
    <property type="term" value="F:transferase activity"/>
    <property type="evidence" value="ECO:0007669"/>
    <property type="project" value="UniProtKB-KW"/>
</dbReference>
<accession>A0A7C3PEQ5</accession>
<evidence type="ECO:0000259" key="1">
    <source>
        <dbReference type="Pfam" id="PF00535"/>
    </source>
</evidence>
<gene>
    <name evidence="2" type="ORF">ENR64_10960</name>
</gene>
<dbReference type="Gene3D" id="3.90.550.10">
    <property type="entry name" value="Spore Coat Polysaccharide Biosynthesis Protein SpsA, Chain A"/>
    <property type="match status" value="1"/>
</dbReference>
<proteinExistence type="predicted"/>
<keyword evidence="2" id="KW-0808">Transferase</keyword>
<feature type="domain" description="Glycosyltransferase 2-like" evidence="1">
    <location>
        <begin position="10"/>
        <end position="145"/>
    </location>
</feature>
<dbReference type="CDD" id="cd04186">
    <property type="entry name" value="GT_2_like_c"/>
    <property type="match status" value="1"/>
</dbReference>
<dbReference type="InterPro" id="IPR001173">
    <property type="entry name" value="Glyco_trans_2-like"/>
</dbReference>
<dbReference type="InterPro" id="IPR029044">
    <property type="entry name" value="Nucleotide-diphossugar_trans"/>
</dbReference>
<dbReference type="PANTHER" id="PTHR43179">
    <property type="entry name" value="RHAMNOSYLTRANSFERASE WBBL"/>
    <property type="match status" value="1"/>
</dbReference>
<protein>
    <submittedName>
        <fullName evidence="2">Glycosyltransferase family 2 protein</fullName>
    </submittedName>
</protein>